<reference evidence="1 2" key="1">
    <citation type="submission" date="2023-11" db="EMBL/GenBank/DDBJ databases">
        <title>Lentzea sokolovensis, sp. nov., Lentzea kristufkii, sp. nov., and Lentzea miocenensis, sp. nov., rare actinobacteria from Sokolov Coal Basin, Miocene lacustrine sediment, Czech Republic.</title>
        <authorList>
            <person name="Lara A."/>
            <person name="Kotroba L."/>
            <person name="Nouioui I."/>
            <person name="Neumann-Schaal M."/>
            <person name="Mast Y."/>
            <person name="Chronakova A."/>
        </authorList>
    </citation>
    <scope>NUCLEOTIDE SEQUENCE [LARGE SCALE GENOMIC DNA]</scope>
    <source>
        <strain evidence="1 2">BCCO 10_0798</strain>
    </source>
</reference>
<dbReference type="RefSeq" id="WP_319989615.1">
    <property type="nucleotide sequence ID" value="NZ_JAXAVV010000033.1"/>
</dbReference>
<dbReference type="Gene3D" id="2.30.320.10">
    <property type="entry name" value="YwqG-like"/>
    <property type="match status" value="1"/>
</dbReference>
<evidence type="ECO:0000313" key="2">
    <source>
        <dbReference type="Proteomes" id="UP001271792"/>
    </source>
</evidence>
<gene>
    <name evidence="1" type="ORF">SK571_41555</name>
</gene>
<protein>
    <recommendedName>
        <fullName evidence="3">DUF1963 domain-containing protein</fullName>
    </recommendedName>
</protein>
<organism evidence="1 2">
    <name type="scientific">Lentzea kristufekii</name>
    <dbReference type="NCBI Taxonomy" id="3095430"/>
    <lineage>
        <taxon>Bacteria</taxon>
        <taxon>Bacillati</taxon>
        <taxon>Actinomycetota</taxon>
        <taxon>Actinomycetes</taxon>
        <taxon>Pseudonocardiales</taxon>
        <taxon>Pseudonocardiaceae</taxon>
        <taxon>Lentzea</taxon>
    </lineage>
</organism>
<dbReference type="EMBL" id="JAXAVV010000033">
    <property type="protein sequence ID" value="MDX8055902.1"/>
    <property type="molecule type" value="Genomic_DNA"/>
</dbReference>
<dbReference type="Proteomes" id="UP001271792">
    <property type="component" value="Unassembled WGS sequence"/>
</dbReference>
<evidence type="ECO:0008006" key="3">
    <source>
        <dbReference type="Google" id="ProtNLM"/>
    </source>
</evidence>
<proteinExistence type="predicted"/>
<keyword evidence="2" id="KW-1185">Reference proteome</keyword>
<reference evidence="1 2" key="2">
    <citation type="submission" date="2023-11" db="EMBL/GenBank/DDBJ databases">
        <authorList>
            <person name="Lara A.C."/>
            <person name="Chronakova A."/>
        </authorList>
    </citation>
    <scope>NUCLEOTIDE SEQUENCE [LARGE SCALE GENOMIC DNA]</scope>
    <source>
        <strain evidence="1 2">BCCO 10_0798</strain>
    </source>
</reference>
<accession>A0ABU4U743</accession>
<sequence>MPGTAAMVRVPWVGAVQLYRRDFPELPFPEGTDLLQVFLCTVVHAEVNGPGVLLHWRASAEVGDLIGEVPVPVVSDPEFSFQPRVFAPVRTTEYPDPDELPAELAGTFSFLREPGSHYSDYDQWPDVARGSKIGGWTAWHHTQWPEQECSECGAPWRQTLGLATEEQEPGEDVGWLLGDDGVLNVFLCSQDARHPITVIVD</sequence>
<name>A0ABU4U743_9PSEU</name>
<comment type="caution">
    <text evidence="1">The sequence shown here is derived from an EMBL/GenBank/DDBJ whole genome shotgun (WGS) entry which is preliminary data.</text>
</comment>
<evidence type="ECO:0000313" key="1">
    <source>
        <dbReference type="EMBL" id="MDX8055902.1"/>
    </source>
</evidence>